<dbReference type="Proteomes" id="UP000178082">
    <property type="component" value="Unassembled WGS sequence"/>
</dbReference>
<dbReference type="PANTHER" id="PTHR44227">
    <property type="match status" value="1"/>
</dbReference>
<dbReference type="InterPro" id="IPR011990">
    <property type="entry name" value="TPR-like_helical_dom_sf"/>
</dbReference>
<dbReference type="STRING" id="1817883.A3G31_02380"/>
<dbReference type="InterPro" id="IPR019734">
    <property type="entry name" value="TPR_rpt"/>
</dbReference>
<dbReference type="Pfam" id="PF13181">
    <property type="entry name" value="TPR_8"/>
    <property type="match status" value="1"/>
</dbReference>
<feature type="repeat" description="TPR" evidence="3">
    <location>
        <begin position="629"/>
        <end position="662"/>
    </location>
</feature>
<protein>
    <submittedName>
        <fullName evidence="5">Uncharacterized protein</fullName>
    </submittedName>
</protein>
<feature type="transmembrane region" description="Helical" evidence="4">
    <location>
        <begin position="140"/>
        <end position="157"/>
    </location>
</feature>
<dbReference type="Pfam" id="PF07719">
    <property type="entry name" value="TPR_2"/>
    <property type="match status" value="1"/>
</dbReference>
<keyword evidence="2 3" id="KW-0802">TPR repeat</keyword>
<feature type="transmembrane region" description="Helical" evidence="4">
    <location>
        <begin position="383"/>
        <end position="402"/>
    </location>
</feature>
<dbReference type="InterPro" id="IPR013105">
    <property type="entry name" value="TPR_2"/>
</dbReference>
<dbReference type="PROSITE" id="PS50005">
    <property type="entry name" value="TPR"/>
    <property type="match status" value="8"/>
</dbReference>
<organism evidence="5 6">
    <name type="scientific">Candidatus Schekmanbacteria bacterium RIFCSPLOWO2_12_FULL_38_15</name>
    <dbReference type="NCBI Taxonomy" id="1817883"/>
    <lineage>
        <taxon>Bacteria</taxon>
        <taxon>Candidatus Schekmaniibacteriota</taxon>
    </lineage>
</organism>
<name>A0A1F7SP32_9BACT</name>
<gene>
    <name evidence="5" type="ORF">A3G31_02380</name>
</gene>
<feature type="transmembrane region" description="Helical" evidence="4">
    <location>
        <begin position="7"/>
        <end position="28"/>
    </location>
</feature>
<comment type="caution">
    <text evidence="5">The sequence shown here is derived from an EMBL/GenBank/DDBJ whole genome shotgun (WGS) entry which is preliminary data.</text>
</comment>
<accession>A0A1F7SP32</accession>
<feature type="transmembrane region" description="Helical" evidence="4">
    <location>
        <begin position="82"/>
        <end position="101"/>
    </location>
</feature>
<dbReference type="Gene3D" id="1.25.40.10">
    <property type="entry name" value="Tetratricopeptide repeat domain"/>
    <property type="match status" value="2"/>
</dbReference>
<dbReference type="InterPro" id="IPR052346">
    <property type="entry name" value="O-mannosyl-transferase_TMTC"/>
</dbReference>
<feature type="transmembrane region" description="Helical" evidence="4">
    <location>
        <begin position="299"/>
        <end position="318"/>
    </location>
</feature>
<dbReference type="SUPFAM" id="SSF48452">
    <property type="entry name" value="TPR-like"/>
    <property type="match status" value="1"/>
</dbReference>
<feature type="repeat" description="TPR" evidence="3">
    <location>
        <begin position="493"/>
        <end position="526"/>
    </location>
</feature>
<feature type="transmembrane region" description="Helical" evidence="4">
    <location>
        <begin position="232"/>
        <end position="251"/>
    </location>
</feature>
<reference evidence="5 6" key="1">
    <citation type="journal article" date="2016" name="Nat. Commun.">
        <title>Thousands of microbial genomes shed light on interconnected biogeochemical processes in an aquifer system.</title>
        <authorList>
            <person name="Anantharaman K."/>
            <person name="Brown C.T."/>
            <person name="Hug L.A."/>
            <person name="Sharon I."/>
            <person name="Castelle C.J."/>
            <person name="Probst A.J."/>
            <person name="Thomas B.C."/>
            <person name="Singh A."/>
            <person name="Wilkins M.J."/>
            <person name="Karaoz U."/>
            <person name="Brodie E.L."/>
            <person name="Williams K.H."/>
            <person name="Hubbard S.S."/>
            <person name="Banfield J.F."/>
        </authorList>
    </citation>
    <scope>NUCLEOTIDE SEQUENCE [LARGE SCALE GENOMIC DNA]</scope>
</reference>
<keyword evidence="4" id="KW-1133">Transmembrane helix</keyword>
<feature type="transmembrane region" description="Helical" evidence="4">
    <location>
        <begin position="263"/>
        <end position="287"/>
    </location>
</feature>
<feature type="repeat" description="TPR" evidence="3">
    <location>
        <begin position="663"/>
        <end position="696"/>
    </location>
</feature>
<sequence>MKDKSKWLYVFLPHSLIILTAILCYSNSFNVPFHYDDRKVILSDYKLRDLHNLYDIVFSNPTRGLSSLSFALNYYINRFNPFGYHLVNLFFHIINGILVYLISYNLIFKTHKVSFLASLFFVAHPINVESVTYISSRSGVMSTTFFLLSMIFFIKFLKYSRSVVPSRGKLFFSYLASIIFFLLSIGSKETGATLPFILILYESCFSTTRRNRPLGLLLTGSLPAGRQVKTRFYFPFFVIIGALMVLRRYFYGTLGNPTFNRNYYVNILTQINVSTEYIRLLFFPINLNIDHDFPLTTGINFKTLLSLVTILLIFYLAFKFFKTFKEISFSILWFFIALSPTSIIPLEDVLSERWLYLPSVGFSIFLSLFIYKILMGTSRLSKILIVITPALIVLCFSLATYYRNHVWQDGLTLWSDAVKKSPEKARPHNNLGAEYLDIDKTENGFVEFKKAVMLEPGYIDANLNLGAVYGKKWNFDKAFFYTKRALALDPKNHIAFNNLGNIYEATGKGNLAVEAYKKAIKIMPDYGSAHFNLGITFRDLKMPAEAEREFKKAIELDPEIAGNHIELGLLYIEAGRTQPAFNEFKKALELDSKNAGVLNNLGIIYGMNKNYEDAEQMFKKALKAVPSHINAGINLAQIYIQISEYDNAIVVLKNTLKFAPDFYEIYNMLGKAYQLKGAKDEAIKNFKTSLRLNPEDKKAELALKELE</sequence>
<feature type="transmembrane region" description="Helical" evidence="4">
    <location>
        <begin position="330"/>
        <end position="347"/>
    </location>
</feature>
<evidence type="ECO:0000256" key="2">
    <source>
        <dbReference type="ARBA" id="ARBA00022803"/>
    </source>
</evidence>
<feature type="repeat" description="TPR" evidence="3">
    <location>
        <begin position="527"/>
        <end position="560"/>
    </location>
</feature>
<feature type="transmembrane region" description="Helical" evidence="4">
    <location>
        <begin position="113"/>
        <end position="134"/>
    </location>
</feature>
<feature type="repeat" description="TPR" evidence="3">
    <location>
        <begin position="459"/>
        <end position="492"/>
    </location>
</feature>
<dbReference type="Pfam" id="PF14559">
    <property type="entry name" value="TPR_19"/>
    <property type="match status" value="1"/>
</dbReference>
<feature type="repeat" description="TPR" evidence="3">
    <location>
        <begin position="425"/>
        <end position="458"/>
    </location>
</feature>
<keyword evidence="4" id="KW-0812">Transmembrane</keyword>
<proteinExistence type="predicted"/>
<keyword evidence="4" id="KW-0472">Membrane</keyword>
<evidence type="ECO:0000256" key="3">
    <source>
        <dbReference type="PROSITE-ProRule" id="PRU00339"/>
    </source>
</evidence>
<feature type="repeat" description="TPR" evidence="3">
    <location>
        <begin position="561"/>
        <end position="594"/>
    </location>
</feature>
<feature type="repeat" description="TPR" evidence="3">
    <location>
        <begin position="595"/>
        <end position="628"/>
    </location>
</feature>
<evidence type="ECO:0000256" key="1">
    <source>
        <dbReference type="ARBA" id="ARBA00022737"/>
    </source>
</evidence>
<dbReference type="AlphaFoldDB" id="A0A1F7SP32"/>
<dbReference type="SMART" id="SM00028">
    <property type="entry name" value="TPR"/>
    <property type="match status" value="8"/>
</dbReference>
<dbReference type="Pfam" id="PF13414">
    <property type="entry name" value="TPR_11"/>
    <property type="match status" value="1"/>
</dbReference>
<feature type="transmembrane region" description="Helical" evidence="4">
    <location>
        <begin position="169"/>
        <end position="186"/>
    </location>
</feature>
<dbReference type="PANTHER" id="PTHR44227:SF3">
    <property type="entry name" value="PROTEIN O-MANNOSYL-TRANSFERASE TMTC4"/>
    <property type="match status" value="1"/>
</dbReference>
<feature type="transmembrane region" description="Helical" evidence="4">
    <location>
        <begin position="353"/>
        <end position="371"/>
    </location>
</feature>
<evidence type="ECO:0000313" key="6">
    <source>
        <dbReference type="Proteomes" id="UP000178082"/>
    </source>
</evidence>
<evidence type="ECO:0000256" key="4">
    <source>
        <dbReference type="SAM" id="Phobius"/>
    </source>
</evidence>
<evidence type="ECO:0000313" key="5">
    <source>
        <dbReference type="EMBL" id="OGL54947.1"/>
    </source>
</evidence>
<keyword evidence="1" id="KW-0677">Repeat</keyword>
<dbReference type="EMBL" id="MGDI01000005">
    <property type="protein sequence ID" value="OGL54947.1"/>
    <property type="molecule type" value="Genomic_DNA"/>
</dbReference>